<proteinExistence type="predicted"/>
<evidence type="ECO:0000313" key="1">
    <source>
        <dbReference type="EMBL" id="MED6219992.1"/>
    </source>
</evidence>
<evidence type="ECO:0008006" key="3">
    <source>
        <dbReference type="Google" id="ProtNLM"/>
    </source>
</evidence>
<sequence length="173" mass="20280">MLFKDGTFCIPRRVFFSLCSGVEPHPDVFIPVREFDDAWYLIIIDVKDRKVYTLDVSRSADSMRRRKDTIETLCHAMGSIFLLDRNIMNFGRIIPDPQNFGLPEYPHRIPGDLDRDQTTLWMLYWLQHEGVFFARLFYPMANADHVKMRATVKIVKSDCNEIRLLIEGRANHA</sequence>
<protein>
    <recommendedName>
        <fullName evidence="3">Ubiquitin-like protease family profile domain-containing protein</fullName>
    </recommendedName>
</protein>
<accession>A0ABU6ZDF6</accession>
<gene>
    <name evidence="1" type="ORF">PIB30_040932</name>
</gene>
<evidence type="ECO:0000313" key="2">
    <source>
        <dbReference type="Proteomes" id="UP001341840"/>
    </source>
</evidence>
<dbReference type="EMBL" id="JASCZI010272084">
    <property type="protein sequence ID" value="MED6219992.1"/>
    <property type="molecule type" value="Genomic_DNA"/>
</dbReference>
<keyword evidence="2" id="KW-1185">Reference proteome</keyword>
<comment type="caution">
    <text evidence="1">The sequence shown here is derived from an EMBL/GenBank/DDBJ whole genome shotgun (WGS) entry which is preliminary data.</text>
</comment>
<dbReference type="Proteomes" id="UP001341840">
    <property type="component" value="Unassembled WGS sequence"/>
</dbReference>
<name>A0ABU6ZDF6_9FABA</name>
<reference evidence="1 2" key="1">
    <citation type="journal article" date="2023" name="Plants (Basel)">
        <title>Bridging the Gap: Combining Genomics and Transcriptomics Approaches to Understand Stylosanthes scabra, an Orphan Legume from the Brazilian Caatinga.</title>
        <authorList>
            <person name="Ferreira-Neto J.R.C."/>
            <person name="da Silva M.D."/>
            <person name="Binneck E."/>
            <person name="de Melo N.F."/>
            <person name="da Silva R.H."/>
            <person name="de Melo A.L.T.M."/>
            <person name="Pandolfi V."/>
            <person name="Bustamante F.O."/>
            <person name="Brasileiro-Vidal A.C."/>
            <person name="Benko-Iseppon A.M."/>
        </authorList>
    </citation>
    <scope>NUCLEOTIDE SEQUENCE [LARGE SCALE GENOMIC DNA]</scope>
    <source>
        <tissue evidence="1">Leaves</tissue>
    </source>
</reference>
<organism evidence="1 2">
    <name type="scientific">Stylosanthes scabra</name>
    <dbReference type="NCBI Taxonomy" id="79078"/>
    <lineage>
        <taxon>Eukaryota</taxon>
        <taxon>Viridiplantae</taxon>
        <taxon>Streptophyta</taxon>
        <taxon>Embryophyta</taxon>
        <taxon>Tracheophyta</taxon>
        <taxon>Spermatophyta</taxon>
        <taxon>Magnoliopsida</taxon>
        <taxon>eudicotyledons</taxon>
        <taxon>Gunneridae</taxon>
        <taxon>Pentapetalae</taxon>
        <taxon>rosids</taxon>
        <taxon>fabids</taxon>
        <taxon>Fabales</taxon>
        <taxon>Fabaceae</taxon>
        <taxon>Papilionoideae</taxon>
        <taxon>50 kb inversion clade</taxon>
        <taxon>dalbergioids sensu lato</taxon>
        <taxon>Dalbergieae</taxon>
        <taxon>Pterocarpus clade</taxon>
        <taxon>Stylosanthes</taxon>
    </lineage>
</organism>